<dbReference type="SUPFAM" id="SSF53335">
    <property type="entry name" value="S-adenosyl-L-methionine-dependent methyltransferases"/>
    <property type="match status" value="1"/>
</dbReference>
<protein>
    <recommendedName>
        <fullName evidence="1">Methyltransferase FkbM domain-containing protein</fullName>
    </recommendedName>
</protein>
<sequence>MPPTIDHLALGILTNKLENVDVYGYAVGAPDDPKRVTMSLNPVNKGGSTVKGNKPFTEMGGDELQDHFHPQKRERMYAPKVVVKEYEVQTTTGDLLLRYNPAMKAIMIAKVDIEGHEGHFLKGASLLFSKFPPCVMTIELIPEWLERAGTPAKEVIDMLAGWGYKDVPSVAQFKKLGTRTIMQTDMTTCVERVRGPWEGREGVVMTVGSAAVTVRLDRLAVPKGKIVPVFLDDLAGSWEALD</sequence>
<dbReference type="InterPro" id="IPR029063">
    <property type="entry name" value="SAM-dependent_MTases_sf"/>
</dbReference>
<dbReference type="Pfam" id="PF05050">
    <property type="entry name" value="Methyltransf_21"/>
    <property type="match status" value="1"/>
</dbReference>
<proteinExistence type="predicted"/>
<reference evidence="2" key="1">
    <citation type="submission" date="2023-10" db="EMBL/GenBank/DDBJ databases">
        <authorList>
            <person name="Chen Y."/>
            <person name="Shah S."/>
            <person name="Dougan E. K."/>
            <person name="Thang M."/>
            <person name="Chan C."/>
        </authorList>
    </citation>
    <scope>NUCLEOTIDE SEQUENCE [LARGE SCALE GENOMIC DNA]</scope>
</reference>
<dbReference type="Proteomes" id="UP001189429">
    <property type="component" value="Unassembled WGS sequence"/>
</dbReference>
<name>A0ABN9VIJ8_9DINO</name>
<dbReference type="InterPro" id="IPR006342">
    <property type="entry name" value="FkbM_mtfrase"/>
</dbReference>
<evidence type="ECO:0000313" key="3">
    <source>
        <dbReference type="Proteomes" id="UP001189429"/>
    </source>
</evidence>
<feature type="domain" description="Methyltransferase FkbM" evidence="1">
    <location>
        <begin position="62"/>
        <end position="165"/>
    </location>
</feature>
<keyword evidence="3" id="KW-1185">Reference proteome</keyword>
<evidence type="ECO:0000313" key="2">
    <source>
        <dbReference type="EMBL" id="CAK0871921.1"/>
    </source>
</evidence>
<evidence type="ECO:0000259" key="1">
    <source>
        <dbReference type="Pfam" id="PF05050"/>
    </source>
</evidence>
<accession>A0ABN9VIJ8</accession>
<comment type="caution">
    <text evidence="2">The sequence shown here is derived from an EMBL/GenBank/DDBJ whole genome shotgun (WGS) entry which is preliminary data.</text>
</comment>
<organism evidence="2 3">
    <name type="scientific">Prorocentrum cordatum</name>
    <dbReference type="NCBI Taxonomy" id="2364126"/>
    <lineage>
        <taxon>Eukaryota</taxon>
        <taxon>Sar</taxon>
        <taxon>Alveolata</taxon>
        <taxon>Dinophyceae</taxon>
        <taxon>Prorocentrales</taxon>
        <taxon>Prorocentraceae</taxon>
        <taxon>Prorocentrum</taxon>
    </lineage>
</organism>
<dbReference type="Gene3D" id="3.40.50.150">
    <property type="entry name" value="Vaccinia Virus protein VP39"/>
    <property type="match status" value="1"/>
</dbReference>
<gene>
    <name evidence="2" type="ORF">PCOR1329_LOCUS57575</name>
</gene>
<dbReference type="EMBL" id="CAUYUJ010017116">
    <property type="protein sequence ID" value="CAK0871921.1"/>
    <property type="molecule type" value="Genomic_DNA"/>
</dbReference>